<accession>B7IDM0</accession>
<keyword evidence="3" id="KW-1185">Reference proteome</keyword>
<dbReference type="HOGENOM" id="CLU_2439785_0_0_0"/>
<evidence type="ECO:0000259" key="1">
    <source>
        <dbReference type="Pfam" id="PF22349"/>
    </source>
</evidence>
<dbReference type="Proteomes" id="UP000002453">
    <property type="component" value="Chromosome"/>
</dbReference>
<dbReference type="Gene3D" id="2.60.40.1800">
    <property type="match status" value="1"/>
</dbReference>
<evidence type="ECO:0000313" key="3">
    <source>
        <dbReference type="Proteomes" id="UP000002453"/>
    </source>
</evidence>
<evidence type="ECO:0000313" key="2">
    <source>
        <dbReference type="EMBL" id="ACJ76097.1"/>
    </source>
</evidence>
<dbReference type="Pfam" id="PF22349">
    <property type="entry name" value="Fervidolysin_SD2"/>
    <property type="match status" value="1"/>
</dbReference>
<proteinExistence type="predicted"/>
<protein>
    <submittedName>
        <fullName evidence="2">Fervidolysin</fullName>
    </submittedName>
</protein>
<dbReference type="InterPro" id="IPR054400">
    <property type="entry name" value="Fervidolysin_SD2"/>
</dbReference>
<dbReference type="STRING" id="484019.THA_1659"/>
<sequence length="90" mass="9920">MFYELITGIRGSYLSETFVSNMKYDFSSIADLVYLRLERSNVGATCTVNGTVTLNGTEIPVTAVFASEDATLSTVVDDVYGKPYWLIFGN</sequence>
<name>B7IDM0_THEAB</name>
<dbReference type="AlphaFoldDB" id="B7IDM0"/>
<organism evidence="2 3">
    <name type="scientific">Thermosipho africanus (strain TCF52B)</name>
    <dbReference type="NCBI Taxonomy" id="484019"/>
    <lineage>
        <taxon>Bacteria</taxon>
        <taxon>Thermotogati</taxon>
        <taxon>Thermotogota</taxon>
        <taxon>Thermotogae</taxon>
        <taxon>Thermotogales</taxon>
        <taxon>Fervidobacteriaceae</taxon>
        <taxon>Thermosipho</taxon>
    </lineage>
</organism>
<feature type="domain" description="Fervidolysin second beta-sandwich" evidence="1">
    <location>
        <begin position="17"/>
        <end position="82"/>
    </location>
</feature>
<reference evidence="2 3" key="1">
    <citation type="journal article" date="2009" name="J. Bacteriol.">
        <title>The genome of Thermosipho africanus TCF52B: lateral genetic connections to the Firmicutes and Archaea.</title>
        <authorList>
            <person name="Nesboe C.L."/>
            <person name="Bapteste E."/>
            <person name="Curtis B."/>
            <person name="Dahle H."/>
            <person name="Lopez P."/>
            <person name="Macleod D."/>
            <person name="Dlutek M."/>
            <person name="Bowman S."/>
            <person name="Zhaxybayeva O."/>
            <person name="Birkeland N.-K."/>
            <person name="Doolittle W.F."/>
        </authorList>
    </citation>
    <scope>NUCLEOTIDE SEQUENCE [LARGE SCALE GENOMIC DNA]</scope>
    <source>
        <strain evidence="2 3">TCF52B</strain>
    </source>
</reference>
<dbReference type="KEGG" id="taf:THA_1659"/>
<dbReference type="RefSeq" id="WP_012580332.1">
    <property type="nucleotide sequence ID" value="NC_011653.1"/>
</dbReference>
<dbReference type="EMBL" id="CP001185">
    <property type="protein sequence ID" value="ACJ76097.1"/>
    <property type="molecule type" value="Genomic_DNA"/>
</dbReference>
<gene>
    <name evidence="2" type="ordered locus">THA_1659</name>
</gene>